<protein>
    <submittedName>
        <fullName evidence="1">Uncharacterized protein</fullName>
    </submittedName>
</protein>
<proteinExistence type="predicted"/>
<accession>A0A0A2UZW0</accession>
<name>A0A0A2UZW0_PARBA</name>
<evidence type="ECO:0000313" key="2">
    <source>
        <dbReference type="Proteomes" id="UP000002059"/>
    </source>
</evidence>
<reference evidence="1 2" key="1">
    <citation type="journal article" date="2011" name="PLoS Genet.">
        <title>Comparative genomic analysis of human fungal pathogens causing paracoccidioidomycosis.</title>
        <authorList>
            <person name="Desjardins C.A."/>
            <person name="Champion M.D."/>
            <person name="Holder J.W."/>
            <person name="Muszewska A."/>
            <person name="Goldberg J."/>
            <person name="Bailao A.M."/>
            <person name="Brigido M.M."/>
            <person name="Ferreira M.E."/>
            <person name="Garcia A.M."/>
            <person name="Grynberg M."/>
            <person name="Gujja S."/>
            <person name="Heiman D.I."/>
            <person name="Henn M.R."/>
            <person name="Kodira C.D."/>
            <person name="Leon-Narvaez H."/>
            <person name="Longo L.V."/>
            <person name="Ma L.J."/>
            <person name="Malavazi I."/>
            <person name="Matsuo A.L."/>
            <person name="Morais F.V."/>
            <person name="Pereira M."/>
            <person name="Rodriguez-Brito S."/>
            <person name="Sakthikumar S."/>
            <person name="Salem-Izacc S.M."/>
            <person name="Sykes S.M."/>
            <person name="Teixeira M.M."/>
            <person name="Vallejo M.C."/>
            <person name="Walter M.E."/>
            <person name="Yandava C."/>
            <person name="Young S."/>
            <person name="Zeng Q."/>
            <person name="Zucker J."/>
            <person name="Felipe M.S."/>
            <person name="Goldman G.H."/>
            <person name="Haas B.J."/>
            <person name="McEwen J.G."/>
            <person name="Nino-Vega G."/>
            <person name="Puccia R."/>
            <person name="San-Blas G."/>
            <person name="Soares C.M."/>
            <person name="Birren B.W."/>
            <person name="Cuomo C.A."/>
        </authorList>
    </citation>
    <scope>NUCLEOTIDE SEQUENCE [LARGE SCALE GENOMIC DNA]</scope>
    <source>
        <strain evidence="2">ATCC MYA-826 / Pb01</strain>
    </source>
</reference>
<dbReference type="VEuPathDB" id="FungiDB:PAAG_12557"/>
<dbReference type="EMBL" id="KN294025">
    <property type="protein sequence ID" value="KGQ00773.1"/>
    <property type="molecule type" value="Genomic_DNA"/>
</dbReference>
<dbReference type="GeneID" id="26971169"/>
<organism evidence="1 2">
    <name type="scientific">Paracoccidioides lutzii (strain ATCC MYA-826 / Pb01)</name>
    <name type="common">Paracoccidioides brasiliensis</name>
    <dbReference type="NCBI Taxonomy" id="502779"/>
    <lineage>
        <taxon>Eukaryota</taxon>
        <taxon>Fungi</taxon>
        <taxon>Dikarya</taxon>
        <taxon>Ascomycota</taxon>
        <taxon>Pezizomycotina</taxon>
        <taxon>Eurotiomycetes</taxon>
        <taxon>Eurotiomycetidae</taxon>
        <taxon>Onygenales</taxon>
        <taxon>Ajellomycetaceae</taxon>
        <taxon>Paracoccidioides</taxon>
    </lineage>
</organism>
<dbReference type="RefSeq" id="XP_015702351.1">
    <property type="nucleotide sequence ID" value="XM_015848034.1"/>
</dbReference>
<keyword evidence="2" id="KW-1185">Reference proteome</keyword>
<dbReference type="Proteomes" id="UP000002059">
    <property type="component" value="Partially assembled WGS sequence"/>
</dbReference>
<evidence type="ECO:0000313" key="1">
    <source>
        <dbReference type="EMBL" id="KGQ00773.1"/>
    </source>
</evidence>
<dbReference type="HOGENOM" id="CLU_2740721_0_0_1"/>
<sequence length="71" mass="8450">MPWIPRNDLYLLLLHFLSEEMRKLQEWIKGREVISNEDLQRVYYLQQLPPALCPLVMNLSSPTLEFEATSM</sequence>
<dbReference type="KEGG" id="pbl:PAAG_12557"/>
<dbReference type="AlphaFoldDB" id="A0A0A2UZW0"/>
<gene>
    <name evidence="1" type="ORF">PAAG_12557</name>
</gene>